<dbReference type="PANTHER" id="PTHR10804:SF11">
    <property type="entry name" value="PROLIFERATION-ASSOCIATED PROTEIN 2G4"/>
    <property type="match status" value="1"/>
</dbReference>
<dbReference type="InterPro" id="IPR036005">
    <property type="entry name" value="Creatinase/aminopeptidase-like"/>
</dbReference>
<dbReference type="Pfam" id="PF00557">
    <property type="entry name" value="Peptidase_M24"/>
    <property type="match status" value="1"/>
</dbReference>
<evidence type="ECO:0000259" key="2">
    <source>
        <dbReference type="Pfam" id="PF00557"/>
    </source>
</evidence>
<dbReference type="eggNOG" id="KOG2776">
    <property type="taxonomic scope" value="Eukaryota"/>
</dbReference>
<accession>D2VK67</accession>
<dbReference type="FunCoup" id="D2VK67">
    <property type="interactions" value="769"/>
</dbReference>
<dbReference type="SUPFAM" id="SSF46785">
    <property type="entry name" value="Winged helix' DNA-binding domain"/>
    <property type="match status" value="1"/>
</dbReference>
<dbReference type="SUPFAM" id="SSF55920">
    <property type="entry name" value="Creatinase/aminopeptidase"/>
    <property type="match status" value="1"/>
</dbReference>
<dbReference type="Gene3D" id="1.10.10.10">
    <property type="entry name" value="Winged helix-like DNA-binding domain superfamily/Winged helix DNA-binding domain"/>
    <property type="match status" value="1"/>
</dbReference>
<dbReference type="EMBL" id="GG738877">
    <property type="protein sequence ID" value="EFC42809.1"/>
    <property type="molecule type" value="Genomic_DNA"/>
</dbReference>
<dbReference type="Proteomes" id="UP000006671">
    <property type="component" value="Unassembled WGS sequence"/>
</dbReference>
<organism evidence="4">
    <name type="scientific">Naegleria gruberi</name>
    <name type="common">Amoeba</name>
    <dbReference type="NCBI Taxonomy" id="5762"/>
    <lineage>
        <taxon>Eukaryota</taxon>
        <taxon>Discoba</taxon>
        <taxon>Heterolobosea</taxon>
        <taxon>Tetramitia</taxon>
        <taxon>Eutetramitia</taxon>
        <taxon>Vahlkampfiidae</taxon>
        <taxon>Naegleria</taxon>
    </lineage>
</organism>
<evidence type="ECO:0000313" key="4">
    <source>
        <dbReference type="Proteomes" id="UP000006671"/>
    </source>
</evidence>
<dbReference type="GO" id="GO:0004177">
    <property type="term" value="F:aminopeptidase activity"/>
    <property type="evidence" value="ECO:0007669"/>
    <property type="project" value="UniProtKB-KW"/>
</dbReference>
<keyword evidence="3" id="KW-0645">Protease</keyword>
<dbReference type="CDD" id="cd01089">
    <property type="entry name" value="PA2G4-like"/>
    <property type="match status" value="1"/>
</dbReference>
<dbReference type="Gene3D" id="3.90.230.10">
    <property type="entry name" value="Creatinase/methionine aminopeptidase superfamily"/>
    <property type="match status" value="1"/>
</dbReference>
<dbReference type="InterPro" id="IPR000994">
    <property type="entry name" value="Pept_M24"/>
</dbReference>
<dbReference type="VEuPathDB" id="AmoebaDB:NAEGRDRAFT_58459"/>
<dbReference type="InterPro" id="IPR036388">
    <property type="entry name" value="WH-like_DNA-bd_sf"/>
</dbReference>
<gene>
    <name evidence="3" type="ORF">NAEGRDRAFT_58459</name>
</gene>
<sequence>MPAENVETVLEQTVDETIDNPDVIKKYKLAAEIANETMKHIQGLMKPGVKVIELCSAGDSFMEEKIKHAYKKSKGMKKGIAFPTCVNVNETICHFTPLDNTPEAAITLKENDVVRVDLGVQIDGFISNIAQTYILTPNVVSGREADCLAAVQQGMEVAQRLMKPGKTNTDLIQALQKVARAFNVKWVNGVLSHEIKRDVVDGKNVILLHEDADQTVDEFKFESNQVFCLDLVASTGDEAKLREGTSRTTVYKREPSVLVDLKVNASRKVYEEIKDKFGAVPFTVKHLDPKLGRMGVLELLNNRMIDPYPVLVAKKGEFVAQQKSTILIAKKQVQKITGLPVQSFQSEKSIQDEQVLAVLKTDLKIVPEAKMDETD</sequence>
<dbReference type="RefSeq" id="XP_002675553.1">
    <property type="nucleotide sequence ID" value="XM_002675507.1"/>
</dbReference>
<dbReference type="InterPro" id="IPR047113">
    <property type="entry name" value="PA2G4/ARX1"/>
</dbReference>
<dbReference type="STRING" id="5762.D2VK67"/>
<evidence type="ECO:0000256" key="1">
    <source>
        <dbReference type="ARBA" id="ARBA00007319"/>
    </source>
</evidence>
<dbReference type="OMA" id="SRMFYSE"/>
<protein>
    <submittedName>
        <fullName evidence="3">Methionyl aminopeptidase</fullName>
    </submittedName>
</protein>
<reference evidence="3 4" key="1">
    <citation type="journal article" date="2010" name="Cell">
        <title>The genome of Naegleria gruberi illuminates early eukaryotic versatility.</title>
        <authorList>
            <person name="Fritz-Laylin L.K."/>
            <person name="Prochnik S.E."/>
            <person name="Ginger M.L."/>
            <person name="Dacks J.B."/>
            <person name="Carpenter M.L."/>
            <person name="Field M.C."/>
            <person name="Kuo A."/>
            <person name="Paredez A."/>
            <person name="Chapman J."/>
            <person name="Pham J."/>
            <person name="Shu S."/>
            <person name="Neupane R."/>
            <person name="Cipriano M."/>
            <person name="Mancuso J."/>
            <person name="Tu H."/>
            <person name="Salamov A."/>
            <person name="Lindquist E."/>
            <person name="Shapiro H."/>
            <person name="Lucas S."/>
            <person name="Grigoriev I.V."/>
            <person name="Cande W.Z."/>
            <person name="Fulton C."/>
            <person name="Rokhsar D.S."/>
            <person name="Dawson S.C."/>
        </authorList>
    </citation>
    <scope>NUCLEOTIDE SEQUENCE [LARGE SCALE GENOMIC DNA]</scope>
    <source>
        <strain evidence="3 4">NEG-M</strain>
    </source>
</reference>
<dbReference type="OrthoDB" id="5876363at2759"/>
<dbReference type="KEGG" id="ngr:NAEGRDRAFT_58459"/>
<keyword evidence="3" id="KW-0031">Aminopeptidase</keyword>
<keyword evidence="4" id="KW-1185">Reference proteome</keyword>
<evidence type="ECO:0000313" key="3">
    <source>
        <dbReference type="EMBL" id="EFC42809.1"/>
    </source>
</evidence>
<proteinExistence type="inferred from homology"/>
<feature type="domain" description="Peptidase M24" evidence="2">
    <location>
        <begin position="26"/>
        <end position="229"/>
    </location>
</feature>
<keyword evidence="3" id="KW-0378">Hydrolase</keyword>
<dbReference type="AlphaFoldDB" id="D2VK67"/>
<dbReference type="GeneID" id="8862886"/>
<dbReference type="InParanoid" id="D2VK67"/>
<dbReference type="InterPro" id="IPR036390">
    <property type="entry name" value="WH_DNA-bd_sf"/>
</dbReference>
<name>D2VK67_NAEGR</name>
<dbReference type="PANTHER" id="PTHR10804">
    <property type="entry name" value="PROTEASE FAMILY M24 METHIONYL AMINOPEPTIDASE, AMINOPEPTIDASE P"/>
    <property type="match status" value="1"/>
</dbReference>
<comment type="similarity">
    <text evidence="1">Belongs to the peptidase M24 family.</text>
</comment>